<comment type="caution">
    <text evidence="3">The sequence shown here is derived from an EMBL/GenBank/DDBJ whole genome shotgun (WGS) entry which is preliminary data.</text>
</comment>
<organism evidence="3 4">
    <name type="scientific">Dactylellina haptotyla (strain CBS 200.50)</name>
    <name type="common">Nematode-trapping fungus</name>
    <name type="synonym">Monacrosporium haptotylum</name>
    <dbReference type="NCBI Taxonomy" id="1284197"/>
    <lineage>
        <taxon>Eukaryota</taxon>
        <taxon>Fungi</taxon>
        <taxon>Dikarya</taxon>
        <taxon>Ascomycota</taxon>
        <taxon>Pezizomycotina</taxon>
        <taxon>Orbiliomycetes</taxon>
        <taxon>Orbiliales</taxon>
        <taxon>Orbiliaceae</taxon>
        <taxon>Dactylellina</taxon>
    </lineage>
</organism>
<feature type="region of interest" description="Disordered" evidence="1">
    <location>
        <begin position="74"/>
        <end position="117"/>
    </location>
</feature>
<feature type="region of interest" description="Disordered" evidence="1">
    <location>
        <begin position="158"/>
        <end position="212"/>
    </location>
</feature>
<feature type="compositionally biased region" description="Pro residues" evidence="1">
    <location>
        <begin position="133"/>
        <end position="146"/>
    </location>
</feature>
<feature type="compositionally biased region" description="Polar residues" evidence="1">
    <location>
        <begin position="171"/>
        <end position="196"/>
    </location>
</feature>
<keyword evidence="4" id="KW-1185">Reference proteome</keyword>
<keyword evidence="2" id="KW-0472">Membrane</keyword>
<feature type="compositionally biased region" description="Low complexity" evidence="1">
    <location>
        <begin position="93"/>
        <end position="102"/>
    </location>
</feature>
<keyword evidence="2" id="KW-1133">Transmembrane helix</keyword>
<sequence length="212" mass="24806">MVSIPGAGYHIRRQLQTRHLERRYFSDWPGEYIKIICLSVLGAFLLIIFIRLWYYFHRRSQAQQAQAHWQWTQQQARQQQQQHRDQRRHRQQNRWQGNSNNQRRQHHRNTQPNMAVPVLVVPQPAILRMHISSPPPPPPPPPPPVMQPVNLTFLVLNVPEDGNGDHAQSGAMRNSHAQDNSRQPTPAITRVNSGDQYRSRSETDDPPPLYRP</sequence>
<reference evidence="4" key="2">
    <citation type="submission" date="2013-04" db="EMBL/GenBank/DDBJ databases">
        <title>Genomic mechanisms accounting for the adaptation to parasitism in nematode-trapping fungi.</title>
        <authorList>
            <person name="Ahren D.G."/>
        </authorList>
    </citation>
    <scope>NUCLEOTIDE SEQUENCE [LARGE SCALE GENOMIC DNA]</scope>
    <source>
        <strain evidence="4">CBS 200.50</strain>
    </source>
</reference>
<evidence type="ECO:0000313" key="4">
    <source>
        <dbReference type="Proteomes" id="UP000015100"/>
    </source>
</evidence>
<proteinExistence type="predicted"/>
<dbReference type="EMBL" id="AQGS01000107">
    <property type="protein sequence ID" value="EPS42640.1"/>
    <property type="molecule type" value="Genomic_DNA"/>
</dbReference>
<reference evidence="3 4" key="1">
    <citation type="journal article" date="2013" name="PLoS Genet.">
        <title>Genomic mechanisms accounting for the adaptation to parasitism in nematode-trapping fungi.</title>
        <authorList>
            <person name="Meerupati T."/>
            <person name="Andersson K.M."/>
            <person name="Friman E."/>
            <person name="Kumar D."/>
            <person name="Tunlid A."/>
            <person name="Ahren D."/>
        </authorList>
    </citation>
    <scope>NUCLEOTIDE SEQUENCE [LARGE SCALE GENOMIC DNA]</scope>
    <source>
        <strain evidence="3 4">CBS 200.50</strain>
    </source>
</reference>
<evidence type="ECO:0000313" key="3">
    <source>
        <dbReference type="EMBL" id="EPS42640.1"/>
    </source>
</evidence>
<gene>
    <name evidence="3" type="ORF">H072_3439</name>
</gene>
<dbReference type="Proteomes" id="UP000015100">
    <property type="component" value="Unassembled WGS sequence"/>
</dbReference>
<name>S8AHX7_DACHA</name>
<dbReference type="OMA" id="AMRNSHA"/>
<feature type="transmembrane region" description="Helical" evidence="2">
    <location>
        <begin position="32"/>
        <end position="54"/>
    </location>
</feature>
<dbReference type="HOGENOM" id="CLU_1299657_0_0_1"/>
<keyword evidence="2" id="KW-0812">Transmembrane</keyword>
<accession>S8AHX7</accession>
<protein>
    <submittedName>
        <fullName evidence="3">Uncharacterized protein</fullName>
    </submittedName>
</protein>
<feature type="region of interest" description="Disordered" evidence="1">
    <location>
        <begin position="129"/>
        <end position="148"/>
    </location>
</feature>
<dbReference type="AlphaFoldDB" id="S8AHX7"/>
<evidence type="ECO:0000256" key="1">
    <source>
        <dbReference type="SAM" id="MobiDB-lite"/>
    </source>
</evidence>
<evidence type="ECO:0000256" key="2">
    <source>
        <dbReference type="SAM" id="Phobius"/>
    </source>
</evidence>